<dbReference type="GO" id="GO:0003700">
    <property type="term" value="F:DNA-binding transcription factor activity"/>
    <property type="evidence" value="ECO:0007669"/>
    <property type="project" value="InterPro"/>
</dbReference>
<dbReference type="InterPro" id="IPR015424">
    <property type="entry name" value="PyrdxlP-dep_Trfase"/>
</dbReference>
<dbReference type="CDD" id="cd00609">
    <property type="entry name" value="AAT_like"/>
    <property type="match status" value="1"/>
</dbReference>
<evidence type="ECO:0000256" key="4">
    <source>
        <dbReference type="ARBA" id="ARBA00023125"/>
    </source>
</evidence>
<evidence type="ECO:0000313" key="7">
    <source>
        <dbReference type="EMBL" id="SHJ17997.1"/>
    </source>
</evidence>
<keyword evidence="7" id="KW-0032">Aminotransferase</keyword>
<keyword evidence="5" id="KW-0804">Transcription</keyword>
<accession>A0A1M6H721</accession>
<dbReference type="EMBL" id="FQZS01000019">
    <property type="protein sequence ID" value="SHJ17997.1"/>
    <property type="molecule type" value="Genomic_DNA"/>
</dbReference>
<dbReference type="InterPro" id="IPR000524">
    <property type="entry name" value="Tscrpt_reg_HTH_GntR"/>
</dbReference>
<gene>
    <name evidence="7" type="ORF">SAMN02745176_02663</name>
</gene>
<evidence type="ECO:0000259" key="6">
    <source>
        <dbReference type="PROSITE" id="PS50949"/>
    </source>
</evidence>
<keyword evidence="8" id="KW-1185">Reference proteome</keyword>
<evidence type="ECO:0000313" key="8">
    <source>
        <dbReference type="Proteomes" id="UP000184442"/>
    </source>
</evidence>
<keyword evidence="2" id="KW-0663">Pyridoxal phosphate</keyword>
<evidence type="ECO:0000256" key="1">
    <source>
        <dbReference type="ARBA" id="ARBA00005384"/>
    </source>
</evidence>
<dbReference type="SUPFAM" id="SSF53383">
    <property type="entry name" value="PLP-dependent transferases"/>
    <property type="match status" value="1"/>
</dbReference>
<evidence type="ECO:0000256" key="3">
    <source>
        <dbReference type="ARBA" id="ARBA00023015"/>
    </source>
</evidence>
<name>A0A1M6H721_9FIRM</name>
<dbReference type="Gene3D" id="1.10.10.10">
    <property type="entry name" value="Winged helix-like DNA-binding domain superfamily/Winged helix DNA-binding domain"/>
    <property type="match status" value="1"/>
</dbReference>
<dbReference type="InterPro" id="IPR036390">
    <property type="entry name" value="WH_DNA-bd_sf"/>
</dbReference>
<organism evidence="7 8">
    <name type="scientific">Lutispora thermophila DSM 19022</name>
    <dbReference type="NCBI Taxonomy" id="1122184"/>
    <lineage>
        <taxon>Bacteria</taxon>
        <taxon>Bacillati</taxon>
        <taxon>Bacillota</taxon>
        <taxon>Clostridia</taxon>
        <taxon>Lutisporales</taxon>
        <taxon>Lutisporaceae</taxon>
        <taxon>Lutispora</taxon>
    </lineage>
</organism>
<dbReference type="RefSeq" id="WP_073026666.1">
    <property type="nucleotide sequence ID" value="NZ_FQZS01000019.1"/>
</dbReference>
<dbReference type="GO" id="GO:0030170">
    <property type="term" value="F:pyridoxal phosphate binding"/>
    <property type="evidence" value="ECO:0007669"/>
    <property type="project" value="InterPro"/>
</dbReference>
<dbReference type="InterPro" id="IPR036388">
    <property type="entry name" value="WH-like_DNA-bd_sf"/>
</dbReference>
<keyword evidence="4" id="KW-0238">DNA-binding</keyword>
<dbReference type="Gene3D" id="3.40.640.10">
    <property type="entry name" value="Type I PLP-dependent aspartate aminotransferase-like (Major domain)"/>
    <property type="match status" value="1"/>
</dbReference>
<dbReference type="Pfam" id="PF00392">
    <property type="entry name" value="GntR"/>
    <property type="match status" value="1"/>
</dbReference>
<evidence type="ECO:0000256" key="5">
    <source>
        <dbReference type="ARBA" id="ARBA00023163"/>
    </source>
</evidence>
<dbReference type="PANTHER" id="PTHR46577">
    <property type="entry name" value="HTH-TYPE TRANSCRIPTIONAL REGULATORY PROTEIN GABR"/>
    <property type="match status" value="1"/>
</dbReference>
<comment type="similarity">
    <text evidence="1">In the C-terminal section; belongs to the class-I pyridoxal-phosphate-dependent aminotransferase family.</text>
</comment>
<evidence type="ECO:0000256" key="2">
    <source>
        <dbReference type="ARBA" id="ARBA00022898"/>
    </source>
</evidence>
<dbReference type="SUPFAM" id="SSF46785">
    <property type="entry name" value="Winged helix' DNA-binding domain"/>
    <property type="match status" value="1"/>
</dbReference>
<dbReference type="Proteomes" id="UP000184442">
    <property type="component" value="Unassembled WGS sequence"/>
</dbReference>
<reference evidence="7 8" key="1">
    <citation type="submission" date="2016-11" db="EMBL/GenBank/DDBJ databases">
        <authorList>
            <person name="Jaros S."/>
            <person name="Januszkiewicz K."/>
            <person name="Wedrychowicz H."/>
        </authorList>
    </citation>
    <scope>NUCLEOTIDE SEQUENCE [LARGE SCALE GENOMIC DNA]</scope>
    <source>
        <strain evidence="7 8">DSM 19022</strain>
    </source>
</reference>
<dbReference type="SMART" id="SM00345">
    <property type="entry name" value="HTH_GNTR"/>
    <property type="match status" value="1"/>
</dbReference>
<feature type="domain" description="HTH gntR-type" evidence="6">
    <location>
        <begin position="14"/>
        <end position="82"/>
    </location>
</feature>
<dbReference type="InterPro" id="IPR051446">
    <property type="entry name" value="HTH_trans_reg/aminotransferase"/>
</dbReference>
<dbReference type="OrthoDB" id="9808770at2"/>
<dbReference type="GO" id="GO:0008483">
    <property type="term" value="F:transaminase activity"/>
    <property type="evidence" value="ECO:0007669"/>
    <property type="project" value="UniProtKB-KW"/>
</dbReference>
<keyword evidence="7" id="KW-0808">Transferase</keyword>
<dbReference type="PROSITE" id="PS50949">
    <property type="entry name" value="HTH_GNTR"/>
    <property type="match status" value="1"/>
</dbReference>
<dbReference type="Pfam" id="PF00155">
    <property type="entry name" value="Aminotran_1_2"/>
    <property type="match status" value="1"/>
</dbReference>
<sequence length="469" mass="54660">MDMLTLFIKEDNKIPIYEQLYSFIKSEIQSGRISYNAKLPSKRKLSSYLKISQNTVQAAYDQLMEEGYIYSKERSGYYVSKIDNIYKLGIRDVYNKNELDMCQSNVKYDFSYHRVDEQAFPFGIWRKLFKDAVDEYDKELLRIGDSRGHIGLRSSIADYLHQSRGVNCSPDQIIISSGTEFLFQILFQLFDKEYVFGIENPGYEKLNMLFSSNRAKFKAINIDREGMMLKEIIQNNVNAICITPAHQFPTGEIMPINRRIQILNWANECNNRYIIEDDYDSEFKYSGKPIPALQGLDTNEKVIYMGSFSKALSPSIRVSYMVLPRHLLKKYIKDLSYIICPVPIVVQKVLFKFIQGGYFERHLNKMRNIYKRKRELLIRSIEELNCGIEALGAEAGLHLLLKVNNGMTEEQLVSSALINGVKVYGISKYYFDKRYVDKCPKIIMGYAAMNEQEIRDAVRMLYKSWFLNN</sequence>
<dbReference type="InterPro" id="IPR004839">
    <property type="entry name" value="Aminotransferase_I/II_large"/>
</dbReference>
<dbReference type="PANTHER" id="PTHR46577:SF1">
    <property type="entry name" value="HTH-TYPE TRANSCRIPTIONAL REGULATORY PROTEIN GABR"/>
    <property type="match status" value="1"/>
</dbReference>
<dbReference type="GO" id="GO:0003677">
    <property type="term" value="F:DNA binding"/>
    <property type="evidence" value="ECO:0007669"/>
    <property type="project" value="UniProtKB-KW"/>
</dbReference>
<dbReference type="CDD" id="cd07377">
    <property type="entry name" value="WHTH_GntR"/>
    <property type="match status" value="1"/>
</dbReference>
<dbReference type="AlphaFoldDB" id="A0A1M6H721"/>
<protein>
    <submittedName>
        <fullName evidence="7">GntR family transcriptional regulator / MocR family aminotransferase</fullName>
    </submittedName>
</protein>
<dbReference type="InterPro" id="IPR015421">
    <property type="entry name" value="PyrdxlP-dep_Trfase_major"/>
</dbReference>
<keyword evidence="3" id="KW-0805">Transcription regulation</keyword>
<proteinExistence type="inferred from homology"/>
<dbReference type="STRING" id="1122184.SAMN02745176_02663"/>